<sequence>MTDELAGIVVLFLVMWLMPLTGLILLNYATIETRKNDSHYYSLAIKYPLILLSLGLLCLAAGFFLQELFENAYSFYKIGFFVLILFTLLYITSESYYNFKSKNRDELSYNATKSSTQDKSTSNRESVKFVAKFIVSKTKETYDYIYMCFALMAIVSIYSILANDVLYFTAVQSFDDLLNLDHAMIFEFLGKVFQLIISVVILFVCFKKRMKENTDN</sequence>
<comment type="caution">
    <text evidence="2">The sequence shown here is derived from an EMBL/GenBank/DDBJ whole genome shotgun (WGS) entry which is preliminary data.</text>
</comment>
<name>W9E0C7_METTI</name>
<reference evidence="2 3" key="1">
    <citation type="submission" date="2013-08" db="EMBL/GenBank/DDBJ databases">
        <authorList>
            <consortium name="DOE Joint Genome Institute"/>
            <person name="Eisen J."/>
            <person name="Huntemann M."/>
            <person name="Han J."/>
            <person name="Chen A."/>
            <person name="Kyrpides N."/>
            <person name="Mavromatis K."/>
            <person name="Markowitz V."/>
            <person name="Palaniappan K."/>
            <person name="Ivanova N."/>
            <person name="Schaumberg A."/>
            <person name="Pati A."/>
            <person name="Liolios K."/>
            <person name="Nordberg H.P."/>
            <person name="Cantor M.N."/>
            <person name="Hua S.X."/>
            <person name="Woyke T."/>
        </authorList>
    </citation>
    <scope>NUCLEOTIDE SEQUENCE [LARGE SCALE GENOMIC DNA]</scope>
    <source>
        <strain evidence="2 3">DSM 2278</strain>
    </source>
</reference>
<accession>W9E0C7</accession>
<feature type="transmembrane region" description="Helical" evidence="1">
    <location>
        <begin position="72"/>
        <end position="92"/>
    </location>
</feature>
<dbReference type="Proteomes" id="UP000019483">
    <property type="component" value="Unassembled WGS sequence"/>
</dbReference>
<dbReference type="EMBL" id="AZAJ01000001">
    <property type="protein sequence ID" value="ETA69412.1"/>
    <property type="molecule type" value="Genomic_DNA"/>
</dbReference>
<feature type="transmembrane region" description="Helical" evidence="1">
    <location>
        <begin position="47"/>
        <end position="66"/>
    </location>
</feature>
<dbReference type="STRING" id="1090322.MettiDRAFT_2911"/>
<keyword evidence="1" id="KW-0472">Membrane</keyword>
<feature type="transmembrane region" description="Helical" evidence="1">
    <location>
        <begin position="144"/>
        <end position="168"/>
    </location>
</feature>
<organism evidence="2 3">
    <name type="scientific">Methanolobus tindarius DSM 2278</name>
    <dbReference type="NCBI Taxonomy" id="1090322"/>
    <lineage>
        <taxon>Archaea</taxon>
        <taxon>Methanobacteriati</taxon>
        <taxon>Methanobacteriota</taxon>
        <taxon>Stenosarchaea group</taxon>
        <taxon>Methanomicrobia</taxon>
        <taxon>Methanosarcinales</taxon>
        <taxon>Methanosarcinaceae</taxon>
        <taxon>Methanolobus</taxon>
    </lineage>
</organism>
<evidence type="ECO:0000256" key="1">
    <source>
        <dbReference type="SAM" id="Phobius"/>
    </source>
</evidence>
<dbReference type="AlphaFoldDB" id="W9E0C7"/>
<keyword evidence="1" id="KW-0812">Transmembrane</keyword>
<evidence type="ECO:0000313" key="3">
    <source>
        <dbReference type="Proteomes" id="UP000019483"/>
    </source>
</evidence>
<dbReference type="RefSeq" id="WP_023846544.1">
    <property type="nucleotide sequence ID" value="NZ_AZAJ01000001.1"/>
</dbReference>
<keyword evidence="1" id="KW-1133">Transmembrane helix</keyword>
<protein>
    <submittedName>
        <fullName evidence="2">Uncharacterized protein</fullName>
    </submittedName>
</protein>
<proteinExistence type="predicted"/>
<gene>
    <name evidence="2" type="ORF">MettiDRAFT_2911</name>
</gene>
<feature type="transmembrane region" description="Helical" evidence="1">
    <location>
        <begin position="6"/>
        <end position="26"/>
    </location>
</feature>
<keyword evidence="3" id="KW-1185">Reference proteome</keyword>
<evidence type="ECO:0000313" key="2">
    <source>
        <dbReference type="EMBL" id="ETA69412.1"/>
    </source>
</evidence>
<feature type="transmembrane region" description="Helical" evidence="1">
    <location>
        <begin position="188"/>
        <end position="206"/>
    </location>
</feature>